<comment type="catalytic activity">
    <reaction evidence="4">
        <text>adenine + H2O + H(+) = hypoxanthine + NH4(+)</text>
        <dbReference type="Rhea" id="RHEA:23688"/>
        <dbReference type="ChEBI" id="CHEBI:15377"/>
        <dbReference type="ChEBI" id="CHEBI:15378"/>
        <dbReference type="ChEBI" id="CHEBI:16708"/>
        <dbReference type="ChEBI" id="CHEBI:17368"/>
        <dbReference type="ChEBI" id="CHEBI:28938"/>
        <dbReference type="EC" id="3.5.4.2"/>
    </reaction>
</comment>
<sequence length="579" mass="66029">MEQRYRWRNKAIREQAAIIDGKKPPEILLKNARFLHSMLRRWVEGNIWIQDDRIVYAGEALPINTAGTEVVDCTGLTLVPGYIEPHVHPFLLYNPQTFSRYAAQTGTTTTINDNLLLFLHLQKKKAFSILRKFDESPVTMYWWTRYDAQTELNGEEIIFSNSDVKAWLEHDKVVQGGELSGWPQLVDGDDLVLHWIQETKRLGKKVEGHFPGASDRTLAKLMLFGADCDHEAMTGEDIYKRLMQGYTVSLRHSSIRPDLPVLLKDMKKMKLDQYDSMLFTTDGSTPAFYKQGMIDVMIRMAIDSGVPAIDAYQMASYNVARHYNLQHLHGMIGTGRIANINFLEDETNPTPISVLAKGQWLKKDGEPIVIDKDIHWEEYGIEPLVLDWEITMDDLEFSMPFGIKMINSVITKPYSIAMDVSLDELPKDSDESFFALVDRKGKWRINTMLKGFATDVSGFVSSFSTTGDIILIGKNKNDMRLAFTRMKEIGGGIVLAENGSVIHEIRLPLAGMMSNKELPMLIEEEEELRGLLADRGYPFSDPVYSLFFLSSTHLPYIRVTQRGMYDVMNKTVLFPTLMR</sequence>
<feature type="domain" description="Adenine deaminase C-terminal" evidence="6">
    <location>
        <begin position="409"/>
        <end position="570"/>
    </location>
</feature>
<dbReference type="AlphaFoldDB" id="A0A429X7S4"/>
<dbReference type="Proteomes" id="UP000680670">
    <property type="component" value="Unassembled WGS sequence"/>
</dbReference>
<dbReference type="EMBL" id="BORJ01000009">
    <property type="protein sequence ID" value="GIN97541.1"/>
    <property type="molecule type" value="Genomic_DNA"/>
</dbReference>
<dbReference type="PANTHER" id="PTHR11113">
    <property type="entry name" value="N-ACETYLGLUCOSAMINE-6-PHOSPHATE DEACETYLASE"/>
    <property type="match status" value="1"/>
</dbReference>
<dbReference type="Proteomes" id="UP000287296">
    <property type="component" value="Unassembled WGS sequence"/>
</dbReference>
<evidence type="ECO:0000259" key="5">
    <source>
        <dbReference type="Pfam" id="PF01979"/>
    </source>
</evidence>
<comment type="caution">
    <text evidence="8">The sequence shown here is derived from an EMBL/GenBank/DDBJ whole genome shotgun (WGS) entry which is preliminary data.</text>
</comment>
<evidence type="ECO:0000313" key="10">
    <source>
        <dbReference type="Proteomes" id="UP000680670"/>
    </source>
</evidence>
<accession>A0A429X7S4</accession>
<evidence type="ECO:0000256" key="2">
    <source>
        <dbReference type="ARBA" id="ARBA00012782"/>
    </source>
</evidence>
<dbReference type="InterPro" id="IPR006680">
    <property type="entry name" value="Amidohydro-rel"/>
</dbReference>
<dbReference type="Pfam" id="PF01979">
    <property type="entry name" value="Amidohydro_1"/>
    <property type="match status" value="1"/>
</dbReference>
<name>A0A429X7S4_SIMTE</name>
<dbReference type="RefSeq" id="WP_120116597.1">
    <property type="nucleotide sequence ID" value="NZ_BORI01000017.1"/>
</dbReference>
<dbReference type="OrthoDB" id="9775607at2"/>
<dbReference type="Gene3D" id="2.30.40.10">
    <property type="entry name" value="Urease, subunit C, domain 1"/>
    <property type="match status" value="1"/>
</dbReference>
<evidence type="ECO:0000256" key="1">
    <source>
        <dbReference type="ARBA" id="ARBA00006773"/>
    </source>
</evidence>
<dbReference type="Pfam" id="PF13382">
    <property type="entry name" value="Adenine_deam_C"/>
    <property type="match status" value="1"/>
</dbReference>
<dbReference type="EMBL" id="QYTW02000011">
    <property type="protein sequence ID" value="RST59432.1"/>
    <property type="molecule type" value="Genomic_DNA"/>
</dbReference>
<evidence type="ECO:0000313" key="9">
    <source>
        <dbReference type="Proteomes" id="UP000287296"/>
    </source>
</evidence>
<protein>
    <recommendedName>
        <fullName evidence="2">adenine deaminase</fullName>
        <ecNumber evidence="2">3.5.4.2</ecNumber>
    </recommendedName>
</protein>
<comment type="similarity">
    <text evidence="1">Belongs to the metallo-dependent hydrolases superfamily. Adenine deaminase family.</text>
</comment>
<dbReference type="InterPro" id="IPR011059">
    <property type="entry name" value="Metal-dep_hydrolase_composite"/>
</dbReference>
<dbReference type="EC" id="3.5.4.2" evidence="2"/>
<evidence type="ECO:0000313" key="8">
    <source>
        <dbReference type="EMBL" id="RST59432.1"/>
    </source>
</evidence>
<feature type="domain" description="Amidohydrolase-related" evidence="5">
    <location>
        <begin position="77"/>
        <end position="360"/>
    </location>
</feature>
<dbReference type="InterPro" id="IPR032466">
    <property type="entry name" value="Metal_Hydrolase"/>
</dbReference>
<dbReference type="InterPro" id="IPR026912">
    <property type="entry name" value="Adenine_deam_C"/>
</dbReference>
<proteinExistence type="inferred from homology"/>
<dbReference type="GO" id="GO:0000034">
    <property type="term" value="F:adenine deaminase activity"/>
    <property type="evidence" value="ECO:0007669"/>
    <property type="project" value="UniProtKB-EC"/>
</dbReference>
<dbReference type="SUPFAM" id="SSF51556">
    <property type="entry name" value="Metallo-dependent hydrolases"/>
    <property type="match status" value="1"/>
</dbReference>
<dbReference type="PANTHER" id="PTHR11113:SF6">
    <property type="entry name" value="ADENINE DEAMINASE YERA-RELATED"/>
    <property type="match status" value="1"/>
</dbReference>
<evidence type="ECO:0000256" key="3">
    <source>
        <dbReference type="ARBA" id="ARBA00022801"/>
    </source>
</evidence>
<dbReference type="Gene3D" id="3.20.20.140">
    <property type="entry name" value="Metal-dependent hydrolases"/>
    <property type="match status" value="1"/>
</dbReference>
<evidence type="ECO:0000313" key="7">
    <source>
        <dbReference type="EMBL" id="GIN97541.1"/>
    </source>
</evidence>
<reference evidence="7 10" key="2">
    <citation type="submission" date="2021-03" db="EMBL/GenBank/DDBJ databases">
        <title>Antimicrobial resistance genes in bacteria isolated from Japanese honey, and their potential for conferring macrolide and lincosamide resistance in the American foulbrood pathogen Paenibacillus larvae.</title>
        <authorList>
            <person name="Okamoto M."/>
            <person name="Kumagai M."/>
            <person name="Kanamori H."/>
            <person name="Takamatsu D."/>
        </authorList>
    </citation>
    <scope>NUCLEOTIDE SEQUENCE [LARGE SCALE GENOMIC DNA]</scope>
    <source>
        <strain evidence="7 10">J6TS1</strain>
    </source>
</reference>
<organism evidence="8 9">
    <name type="scientific">Siminovitchia terrae</name>
    <name type="common">Bacillus terrae</name>
    <dbReference type="NCBI Taxonomy" id="1914933"/>
    <lineage>
        <taxon>Bacteria</taxon>
        <taxon>Bacillati</taxon>
        <taxon>Bacillota</taxon>
        <taxon>Bacilli</taxon>
        <taxon>Bacillales</taxon>
        <taxon>Bacillaceae</taxon>
        <taxon>Siminovitchia</taxon>
    </lineage>
</organism>
<evidence type="ECO:0000259" key="6">
    <source>
        <dbReference type="Pfam" id="PF13382"/>
    </source>
</evidence>
<gene>
    <name evidence="8" type="ORF">D5F11_012635</name>
    <name evidence="7" type="ORF">J6TS1_34110</name>
</gene>
<evidence type="ECO:0000256" key="4">
    <source>
        <dbReference type="ARBA" id="ARBA00047720"/>
    </source>
</evidence>
<reference evidence="8 9" key="1">
    <citation type="submission" date="2018-12" db="EMBL/GenBank/DDBJ databases">
        <authorList>
            <person name="Sun L."/>
            <person name="Chen Z."/>
        </authorList>
    </citation>
    <scope>NUCLEOTIDE SEQUENCE [LARGE SCALE GENOMIC DNA]</scope>
    <source>
        <strain evidence="8 9">LMG 29736</strain>
    </source>
</reference>
<dbReference type="SUPFAM" id="SSF51338">
    <property type="entry name" value="Composite domain of metallo-dependent hydrolases"/>
    <property type="match status" value="1"/>
</dbReference>
<keyword evidence="10" id="KW-1185">Reference proteome</keyword>
<keyword evidence="3" id="KW-0378">Hydrolase</keyword>